<protein>
    <submittedName>
        <fullName evidence="1">Uncharacterized protein</fullName>
    </submittedName>
</protein>
<dbReference type="RefSeq" id="WP_002730392.1">
    <property type="nucleotide sequence ID" value="NZ_AHNP02000007.1"/>
</dbReference>
<gene>
    <name evidence="1" type="ORF">LEP1GSC103_2452</name>
</gene>
<comment type="caution">
    <text evidence="1">The sequence shown here is derived from an EMBL/GenBank/DDBJ whole genome shotgun (WGS) entry which is preliminary data.</text>
</comment>
<dbReference type="Proteomes" id="UP000014570">
    <property type="component" value="Unassembled WGS sequence"/>
</dbReference>
<dbReference type="EMBL" id="AHNP02000007">
    <property type="protein sequence ID" value="EPG57745.1"/>
    <property type="molecule type" value="Genomic_DNA"/>
</dbReference>
<accession>A0AAV3JAR3</accession>
<reference evidence="1 2" key="1">
    <citation type="submission" date="2013-04" db="EMBL/GenBank/DDBJ databases">
        <authorList>
            <person name="Harkins D.M."/>
            <person name="Durkin A.S."/>
            <person name="Brinkac L.M."/>
            <person name="Haft D.H."/>
            <person name="Selengut J.D."/>
            <person name="Sanka R."/>
            <person name="DePew J."/>
            <person name="Purushe J."/>
            <person name="Chanthongthip A."/>
            <person name="Lattana O."/>
            <person name="Phetsouvanh R."/>
            <person name="Newton P.N."/>
            <person name="Vinetz J.M."/>
            <person name="Sutton G.G."/>
            <person name="Nierman W.C."/>
            <person name="Fouts D.E."/>
        </authorList>
    </citation>
    <scope>NUCLEOTIDE SEQUENCE [LARGE SCALE GENOMIC DNA]</scope>
    <source>
        <strain evidence="1 2">UI 09931</strain>
    </source>
</reference>
<name>A0AAV3JAR3_LEPBO</name>
<evidence type="ECO:0000313" key="2">
    <source>
        <dbReference type="Proteomes" id="UP000014570"/>
    </source>
</evidence>
<sequence length="68" mass="8253">MNRLGSVVVVFTKILRQVLNLLQDFKFWDRKHNLIFFISKSHFSIFFEKYLSKFSILPIFESGKRIKR</sequence>
<dbReference type="GeneID" id="89223883"/>
<proteinExistence type="predicted"/>
<evidence type="ECO:0000313" key="1">
    <source>
        <dbReference type="EMBL" id="EPG57745.1"/>
    </source>
</evidence>
<dbReference type="AlphaFoldDB" id="A0AAV3JAR3"/>
<organism evidence="1 2">
    <name type="scientific">Leptospira borgpetersenii serovar Javanica str. UI 09931</name>
    <dbReference type="NCBI Taxonomy" id="1049767"/>
    <lineage>
        <taxon>Bacteria</taxon>
        <taxon>Pseudomonadati</taxon>
        <taxon>Spirochaetota</taxon>
        <taxon>Spirochaetia</taxon>
        <taxon>Leptospirales</taxon>
        <taxon>Leptospiraceae</taxon>
        <taxon>Leptospira</taxon>
    </lineage>
</organism>